<evidence type="ECO:0000256" key="4">
    <source>
        <dbReference type="ARBA" id="ARBA00022723"/>
    </source>
</evidence>
<keyword evidence="4 10" id="KW-0479">Metal-binding</keyword>
<dbReference type="CDD" id="cd07250">
    <property type="entry name" value="HPPD_C_like"/>
    <property type="match status" value="1"/>
</dbReference>
<gene>
    <name evidence="13" type="ORF">AYI70_g3243</name>
    <name evidence="12" type="ORF">AYI70_g6735</name>
</gene>
<feature type="binding site" evidence="10">
    <location>
        <position position="217"/>
    </location>
    <ligand>
        <name>Fe cation</name>
        <dbReference type="ChEBI" id="CHEBI:24875"/>
    </ligand>
</feature>
<dbReference type="CDD" id="cd08342">
    <property type="entry name" value="HPPD_N_like"/>
    <property type="match status" value="1"/>
</dbReference>
<keyword evidence="5" id="KW-0677">Repeat</keyword>
<evidence type="ECO:0000259" key="11">
    <source>
        <dbReference type="PROSITE" id="PS51819"/>
    </source>
</evidence>
<evidence type="ECO:0000256" key="7">
    <source>
        <dbReference type="ARBA" id="ARBA00023004"/>
    </source>
</evidence>
<feature type="binding site" evidence="10">
    <location>
        <position position="388"/>
    </location>
    <ligand>
        <name>Fe cation</name>
        <dbReference type="ChEBI" id="CHEBI:24875"/>
    </ligand>
</feature>
<feature type="domain" description="VOC" evidence="11">
    <location>
        <begin position="214"/>
        <end position="377"/>
    </location>
</feature>
<keyword evidence="7 10" id="KW-0408">Iron</keyword>
<dbReference type="GO" id="GO:0006572">
    <property type="term" value="P:L-tyrosine catabolic process"/>
    <property type="evidence" value="ECO:0007669"/>
    <property type="project" value="UniProtKB-KW"/>
</dbReference>
<keyword evidence="8" id="KW-0585">Phenylalanine catabolism</keyword>
<protein>
    <recommendedName>
        <fullName evidence="3 9">4-hydroxyphenylpyruvate dioxygenase</fullName>
    </recommendedName>
</protein>
<dbReference type="NCBIfam" id="TIGR01263">
    <property type="entry name" value="4HPPD"/>
    <property type="match status" value="1"/>
</dbReference>
<dbReference type="STRING" id="133412.A0A1R1XNM7"/>
<dbReference type="InterPro" id="IPR029068">
    <property type="entry name" value="Glyas_Bleomycin-R_OHBP_Dase"/>
</dbReference>
<dbReference type="Pfam" id="PF00903">
    <property type="entry name" value="Glyoxalase"/>
    <property type="match status" value="2"/>
</dbReference>
<keyword evidence="12" id="KW-0223">Dioxygenase</keyword>
<comment type="caution">
    <text evidence="12">The sequence shown here is derived from an EMBL/GenBank/DDBJ whole genome shotgun (WGS) entry which is preliminary data.</text>
</comment>
<evidence type="ECO:0000256" key="9">
    <source>
        <dbReference type="PIRNR" id="PIRNR009283"/>
    </source>
</evidence>
<dbReference type="PROSITE" id="PS00934">
    <property type="entry name" value="GLYOXALASE_I_1"/>
    <property type="match status" value="1"/>
</dbReference>
<sequence>MTNFETDNSQKKEINYEAFDHIKFWVGNAKQAASFYCNYLGFTPYSYKGLETGSRNTSCHVVRNNKAVFCFESALPSNENDEPSSPTFNTDYIGSISEFLSNRGDGVVDIAFTVDDAEKCYNIACERGATGVKEPWKVECSDGYVIMATISINSGTVHTFVERRNFNPSPGSDVAFLPGFKRCPQADAFCKKGNEASCTEETPTCCKKDVNINFIDHVVSNQPDNMMTPVSDRYEKILGLHKFWSVDDKDIHTEYSSLRSTVMADKTERIKLPINEPAVGKRKSQIEEFVEYNGNQPGVQHIALNTDNIIETIDYLTSTGTVFLKTPKSYYDLIRKKLAAESGNLNFEVSESIDDLERLNILIDYDENGYLLQIFTMPLQDRPTFFVEFIQRRNHNGFGAGNFKSLFESIEREQEIRGNL</sequence>
<keyword evidence="12" id="KW-0670">Pyruvate</keyword>
<dbReference type="InterPro" id="IPR037523">
    <property type="entry name" value="VOC_core"/>
</dbReference>
<proteinExistence type="inferred from homology"/>
<dbReference type="InterPro" id="IPR041736">
    <property type="entry name" value="4OHPhenylPyrv_dOase_N"/>
</dbReference>
<dbReference type="AlphaFoldDB" id="A0A1R1XNM7"/>
<evidence type="ECO:0000313" key="14">
    <source>
        <dbReference type="Proteomes" id="UP000187283"/>
    </source>
</evidence>
<keyword evidence="6" id="KW-0828">Tyrosine catabolism</keyword>
<accession>A0A1R1XNM7</accession>
<dbReference type="PIRSF" id="PIRSF009283">
    <property type="entry name" value="HPP_dOase"/>
    <property type="match status" value="1"/>
</dbReference>
<dbReference type="GO" id="GO:0004462">
    <property type="term" value="F:lactoylglutathione lyase activity"/>
    <property type="evidence" value="ECO:0007669"/>
    <property type="project" value="InterPro"/>
</dbReference>
<dbReference type="OrthoDB" id="414569at2759"/>
<evidence type="ECO:0000256" key="5">
    <source>
        <dbReference type="ARBA" id="ARBA00022737"/>
    </source>
</evidence>
<dbReference type="InterPro" id="IPR018146">
    <property type="entry name" value="Glyoxalase_1_CS"/>
</dbReference>
<evidence type="ECO:0000313" key="13">
    <source>
        <dbReference type="EMBL" id="OMJ21824.1"/>
    </source>
</evidence>
<dbReference type="UniPathway" id="UPA00139">
    <property type="reaction ID" value="UER00362"/>
</dbReference>
<comment type="pathway">
    <text evidence="1">Amino-acid degradation; L-phenylalanine degradation; acetoacetate and fumarate from L-phenylalanine: step 3/6.</text>
</comment>
<dbReference type="InterPro" id="IPR004360">
    <property type="entry name" value="Glyas_Fos-R_dOase_dom"/>
</dbReference>
<dbReference type="Proteomes" id="UP000187283">
    <property type="component" value="Unassembled WGS sequence"/>
</dbReference>
<dbReference type="GO" id="GO:0003868">
    <property type="term" value="F:4-hydroxyphenylpyruvate dioxygenase activity"/>
    <property type="evidence" value="ECO:0007669"/>
    <property type="project" value="InterPro"/>
</dbReference>
<evidence type="ECO:0000256" key="10">
    <source>
        <dbReference type="PIRSR" id="PIRSR009283-1"/>
    </source>
</evidence>
<dbReference type="EMBL" id="LSSN01000909">
    <property type="protein sequence ID" value="OMJ21824.1"/>
    <property type="molecule type" value="Genomic_DNA"/>
</dbReference>
<dbReference type="InterPro" id="IPR041735">
    <property type="entry name" value="4OHPhenylPyrv_dOase_C"/>
</dbReference>
<reference evidence="12 14" key="1">
    <citation type="submission" date="2017-01" db="EMBL/GenBank/DDBJ databases">
        <authorList>
            <person name="Mah S.A."/>
            <person name="Swanson W.J."/>
            <person name="Moy G.W."/>
            <person name="Vacquier V.D."/>
        </authorList>
    </citation>
    <scope>NUCLEOTIDE SEQUENCE [LARGE SCALE GENOMIC DNA]</scope>
    <source>
        <strain evidence="12 14">GSMNP</strain>
    </source>
</reference>
<dbReference type="GO" id="GO:0006559">
    <property type="term" value="P:L-phenylalanine catabolic process"/>
    <property type="evidence" value="ECO:0007669"/>
    <property type="project" value="UniProtKB-UniPathway"/>
</dbReference>
<dbReference type="PANTHER" id="PTHR11959">
    <property type="entry name" value="4-HYDROXYPHENYLPYRUVATE DIOXYGENASE"/>
    <property type="match status" value="1"/>
</dbReference>
<evidence type="ECO:0000256" key="6">
    <source>
        <dbReference type="ARBA" id="ARBA00022878"/>
    </source>
</evidence>
<evidence type="ECO:0000256" key="1">
    <source>
        <dbReference type="ARBA" id="ARBA00005162"/>
    </source>
</evidence>
<evidence type="ECO:0000256" key="3">
    <source>
        <dbReference type="ARBA" id="ARBA00013222"/>
    </source>
</evidence>
<keyword evidence="14" id="KW-1185">Reference proteome</keyword>
<evidence type="ECO:0000256" key="8">
    <source>
        <dbReference type="ARBA" id="ARBA00023232"/>
    </source>
</evidence>
<dbReference type="InterPro" id="IPR005956">
    <property type="entry name" value="4OHPhenylPyrv_dOase"/>
</dbReference>
<dbReference type="Gene3D" id="3.10.180.10">
    <property type="entry name" value="2,3-Dihydroxybiphenyl 1,2-Dioxygenase, domain 1"/>
    <property type="match status" value="2"/>
</dbReference>
<dbReference type="EMBL" id="LSSN01002399">
    <property type="protein sequence ID" value="OMJ16239.1"/>
    <property type="molecule type" value="Genomic_DNA"/>
</dbReference>
<feature type="binding site" evidence="10">
    <location>
        <position position="301"/>
    </location>
    <ligand>
        <name>Fe cation</name>
        <dbReference type="ChEBI" id="CHEBI:24875"/>
    </ligand>
</feature>
<evidence type="ECO:0000313" key="12">
    <source>
        <dbReference type="EMBL" id="OMJ16239.1"/>
    </source>
</evidence>
<keyword evidence="12" id="KW-0560">Oxidoreductase</keyword>
<organism evidence="12 14">
    <name type="scientific">Smittium culicis</name>
    <dbReference type="NCBI Taxonomy" id="133412"/>
    <lineage>
        <taxon>Eukaryota</taxon>
        <taxon>Fungi</taxon>
        <taxon>Fungi incertae sedis</taxon>
        <taxon>Zoopagomycota</taxon>
        <taxon>Kickxellomycotina</taxon>
        <taxon>Harpellomycetes</taxon>
        <taxon>Harpellales</taxon>
        <taxon>Legeriomycetaceae</taxon>
        <taxon>Smittium</taxon>
    </lineage>
</organism>
<dbReference type="SUPFAM" id="SSF54593">
    <property type="entry name" value="Glyoxalase/Bleomycin resistance protein/Dihydroxybiphenyl dioxygenase"/>
    <property type="match status" value="1"/>
</dbReference>
<comment type="similarity">
    <text evidence="2 9">Belongs to the 4HPPD family.</text>
</comment>
<evidence type="ECO:0000256" key="2">
    <source>
        <dbReference type="ARBA" id="ARBA00005877"/>
    </source>
</evidence>
<comment type="cofactor">
    <cofactor evidence="10">
        <name>Fe cation</name>
        <dbReference type="ChEBI" id="CHEBI:24875"/>
    </cofactor>
    <text evidence="10">Binds 1 Fe cation per subunit.</text>
</comment>
<name>A0A1R1XNM7_9FUNG</name>
<dbReference type="FunFam" id="3.10.180.10:FF:000001">
    <property type="entry name" value="4-hydroxyphenylpyruvate dioxygenase"/>
    <property type="match status" value="1"/>
</dbReference>
<feature type="domain" description="VOC" evidence="11">
    <location>
        <begin position="18"/>
        <end position="163"/>
    </location>
</feature>
<dbReference type="GO" id="GO:0046872">
    <property type="term" value="F:metal ion binding"/>
    <property type="evidence" value="ECO:0007669"/>
    <property type="project" value="UniProtKB-KW"/>
</dbReference>
<dbReference type="PANTHER" id="PTHR11959:SF1">
    <property type="entry name" value="4-HYDROXYPHENYLPYRUVATE DIOXYGENASE"/>
    <property type="match status" value="1"/>
</dbReference>
<dbReference type="PROSITE" id="PS51819">
    <property type="entry name" value="VOC"/>
    <property type="match status" value="2"/>
</dbReference>